<dbReference type="AlphaFoldDB" id="A0A9P6E796"/>
<dbReference type="EMBL" id="MU157913">
    <property type="protein sequence ID" value="KAF9523659.1"/>
    <property type="molecule type" value="Genomic_DNA"/>
</dbReference>
<proteinExistence type="predicted"/>
<evidence type="ECO:0000313" key="2">
    <source>
        <dbReference type="EMBL" id="KAF9523659.1"/>
    </source>
</evidence>
<accession>A0A9P6E796</accession>
<protein>
    <submittedName>
        <fullName evidence="2">Uncharacterized protein</fullName>
    </submittedName>
</protein>
<organism evidence="2 3">
    <name type="scientific">Crepidotus variabilis</name>
    <dbReference type="NCBI Taxonomy" id="179855"/>
    <lineage>
        <taxon>Eukaryota</taxon>
        <taxon>Fungi</taxon>
        <taxon>Dikarya</taxon>
        <taxon>Basidiomycota</taxon>
        <taxon>Agaricomycotina</taxon>
        <taxon>Agaricomycetes</taxon>
        <taxon>Agaricomycetidae</taxon>
        <taxon>Agaricales</taxon>
        <taxon>Agaricineae</taxon>
        <taxon>Crepidotaceae</taxon>
        <taxon>Crepidotus</taxon>
    </lineage>
</organism>
<name>A0A9P6E796_9AGAR</name>
<sequence>MHPTPQGSVLSGYSSPGNGASFSLLALKVPDLPLALNTSLKIAINAETIFSRRQNMTRPALGAGIGGLIFLALAIFALLWYRHRRTLSQTSTVSPYDLKIPATGPL</sequence>
<keyword evidence="1" id="KW-1133">Transmembrane helix</keyword>
<keyword evidence="3" id="KW-1185">Reference proteome</keyword>
<feature type="transmembrane region" description="Helical" evidence="1">
    <location>
        <begin position="60"/>
        <end position="81"/>
    </location>
</feature>
<comment type="caution">
    <text evidence="2">The sequence shown here is derived from an EMBL/GenBank/DDBJ whole genome shotgun (WGS) entry which is preliminary data.</text>
</comment>
<evidence type="ECO:0000313" key="3">
    <source>
        <dbReference type="Proteomes" id="UP000807306"/>
    </source>
</evidence>
<gene>
    <name evidence="2" type="ORF">CPB83DRAFT_898604</name>
</gene>
<reference evidence="2" key="1">
    <citation type="submission" date="2020-11" db="EMBL/GenBank/DDBJ databases">
        <authorList>
            <consortium name="DOE Joint Genome Institute"/>
            <person name="Ahrendt S."/>
            <person name="Riley R."/>
            <person name="Andreopoulos W."/>
            <person name="Labutti K."/>
            <person name="Pangilinan J."/>
            <person name="Ruiz-Duenas F.J."/>
            <person name="Barrasa J.M."/>
            <person name="Sanchez-Garcia M."/>
            <person name="Camarero S."/>
            <person name="Miyauchi S."/>
            <person name="Serrano A."/>
            <person name="Linde D."/>
            <person name="Babiker R."/>
            <person name="Drula E."/>
            <person name="Ayuso-Fernandez I."/>
            <person name="Pacheco R."/>
            <person name="Padilla G."/>
            <person name="Ferreira P."/>
            <person name="Barriuso J."/>
            <person name="Kellner H."/>
            <person name="Castanera R."/>
            <person name="Alfaro M."/>
            <person name="Ramirez L."/>
            <person name="Pisabarro A.G."/>
            <person name="Kuo A."/>
            <person name="Tritt A."/>
            <person name="Lipzen A."/>
            <person name="He G."/>
            <person name="Yan M."/>
            <person name="Ng V."/>
            <person name="Cullen D."/>
            <person name="Martin F."/>
            <person name="Rosso M.-N."/>
            <person name="Henrissat B."/>
            <person name="Hibbett D."/>
            <person name="Martinez A.T."/>
            <person name="Grigoriev I.V."/>
        </authorList>
    </citation>
    <scope>NUCLEOTIDE SEQUENCE</scope>
    <source>
        <strain evidence="2">CBS 506.95</strain>
    </source>
</reference>
<keyword evidence="1" id="KW-0472">Membrane</keyword>
<keyword evidence="1" id="KW-0812">Transmembrane</keyword>
<evidence type="ECO:0000256" key="1">
    <source>
        <dbReference type="SAM" id="Phobius"/>
    </source>
</evidence>
<dbReference type="Proteomes" id="UP000807306">
    <property type="component" value="Unassembled WGS sequence"/>
</dbReference>